<keyword evidence="2" id="KW-1185">Reference proteome</keyword>
<evidence type="ECO:0008006" key="3">
    <source>
        <dbReference type="Google" id="ProtNLM"/>
    </source>
</evidence>
<sequence>MKMFLRRFISVSGSNSLRFGAKSALIATSLLSACRVFAGNSPSSGVLHKESQLSQEQLMLIESLLVEKLKSPDVSEVDRIKIDEALIKVEQKYELFELKEER</sequence>
<gene>
    <name evidence="1" type="ORF">SAMN06296036_102188</name>
</gene>
<organism evidence="1 2">
    <name type="scientific">Pseudobacteriovorax antillogorgiicola</name>
    <dbReference type="NCBI Taxonomy" id="1513793"/>
    <lineage>
        <taxon>Bacteria</taxon>
        <taxon>Pseudomonadati</taxon>
        <taxon>Bdellovibrionota</taxon>
        <taxon>Oligoflexia</taxon>
        <taxon>Oligoflexales</taxon>
        <taxon>Pseudobacteriovoracaceae</taxon>
        <taxon>Pseudobacteriovorax</taxon>
    </lineage>
</organism>
<evidence type="ECO:0000313" key="1">
    <source>
        <dbReference type="EMBL" id="SME95240.1"/>
    </source>
</evidence>
<name>A0A1Y6B849_9BACT</name>
<accession>A0A1Y6B849</accession>
<dbReference type="Proteomes" id="UP000192907">
    <property type="component" value="Unassembled WGS sequence"/>
</dbReference>
<protein>
    <recommendedName>
        <fullName evidence="3">Lipoprotein</fullName>
    </recommendedName>
</protein>
<dbReference type="AlphaFoldDB" id="A0A1Y6B849"/>
<evidence type="ECO:0000313" key="2">
    <source>
        <dbReference type="Proteomes" id="UP000192907"/>
    </source>
</evidence>
<dbReference type="RefSeq" id="WP_132315388.1">
    <property type="nucleotide sequence ID" value="NZ_FWZT01000002.1"/>
</dbReference>
<proteinExistence type="predicted"/>
<dbReference type="EMBL" id="FWZT01000002">
    <property type="protein sequence ID" value="SME95240.1"/>
    <property type="molecule type" value="Genomic_DNA"/>
</dbReference>
<reference evidence="2" key="1">
    <citation type="submission" date="2017-04" db="EMBL/GenBank/DDBJ databases">
        <authorList>
            <person name="Varghese N."/>
            <person name="Submissions S."/>
        </authorList>
    </citation>
    <scope>NUCLEOTIDE SEQUENCE [LARGE SCALE GENOMIC DNA]</scope>
    <source>
        <strain evidence="2">RKEM611</strain>
    </source>
</reference>
<dbReference type="PROSITE" id="PS51257">
    <property type="entry name" value="PROKAR_LIPOPROTEIN"/>
    <property type="match status" value="1"/>
</dbReference>
<dbReference type="STRING" id="1513793.SAMN06296036_102188"/>